<dbReference type="Gene3D" id="3.40.50.300">
    <property type="entry name" value="P-loop containing nucleotide triphosphate hydrolases"/>
    <property type="match status" value="1"/>
</dbReference>
<feature type="transmembrane region" description="Helical" evidence="5">
    <location>
        <begin position="12"/>
        <end position="30"/>
    </location>
</feature>
<dbReference type="GO" id="GO:0005524">
    <property type="term" value="F:ATP binding"/>
    <property type="evidence" value="ECO:0007669"/>
    <property type="project" value="UniProtKB-UniRule"/>
</dbReference>
<feature type="domain" description="FtsK" evidence="6">
    <location>
        <begin position="832"/>
        <end position="1040"/>
    </location>
</feature>
<organism evidence="7 8">
    <name type="scientific">Arthrobacter caoxuetaonis</name>
    <dbReference type="NCBI Taxonomy" id="2886935"/>
    <lineage>
        <taxon>Bacteria</taxon>
        <taxon>Bacillati</taxon>
        <taxon>Actinomycetota</taxon>
        <taxon>Actinomycetes</taxon>
        <taxon>Micrococcales</taxon>
        <taxon>Micrococcaceae</taxon>
        <taxon>Arthrobacter</taxon>
    </lineage>
</organism>
<dbReference type="EMBL" id="JAJFZV010000018">
    <property type="protein sequence ID" value="MCC3299331.1"/>
    <property type="molecule type" value="Genomic_DNA"/>
</dbReference>
<dbReference type="Proteomes" id="UP001139158">
    <property type="component" value="Unassembled WGS sequence"/>
</dbReference>
<feature type="region of interest" description="Disordered" evidence="4">
    <location>
        <begin position="388"/>
        <end position="416"/>
    </location>
</feature>
<feature type="compositionally biased region" description="Acidic residues" evidence="4">
    <location>
        <begin position="1359"/>
        <end position="1371"/>
    </location>
</feature>
<feature type="transmembrane region" description="Helical" evidence="5">
    <location>
        <begin position="103"/>
        <end position="123"/>
    </location>
</feature>
<feature type="region of interest" description="Disordered" evidence="4">
    <location>
        <begin position="1147"/>
        <end position="1174"/>
    </location>
</feature>
<dbReference type="PANTHER" id="PTHR22683:SF1">
    <property type="entry name" value="TYPE VII SECRETION SYSTEM PROTEIN ESSC"/>
    <property type="match status" value="1"/>
</dbReference>
<dbReference type="SMART" id="SM00382">
    <property type="entry name" value="AAA"/>
    <property type="match status" value="1"/>
</dbReference>
<feature type="transmembrane region" description="Helical" evidence="5">
    <location>
        <begin position="176"/>
        <end position="203"/>
    </location>
</feature>
<keyword evidence="1 3" id="KW-0547">Nucleotide-binding</keyword>
<feature type="region of interest" description="Disordered" evidence="4">
    <location>
        <begin position="1350"/>
        <end position="1454"/>
    </location>
</feature>
<evidence type="ECO:0000256" key="3">
    <source>
        <dbReference type="PROSITE-ProRule" id="PRU00289"/>
    </source>
</evidence>
<dbReference type="RefSeq" id="WP_227897318.1">
    <property type="nucleotide sequence ID" value="NZ_CP099467.1"/>
</dbReference>
<evidence type="ECO:0000313" key="7">
    <source>
        <dbReference type="EMBL" id="MCC3299331.1"/>
    </source>
</evidence>
<gene>
    <name evidence="7" type="ORF">LJ757_16185</name>
</gene>
<reference evidence="7" key="1">
    <citation type="submission" date="2021-10" db="EMBL/GenBank/DDBJ databases">
        <title>Novel species in genus Arthrobacter.</title>
        <authorList>
            <person name="Liu Y."/>
        </authorList>
    </citation>
    <scope>NUCLEOTIDE SEQUENCE</scope>
    <source>
        <strain evidence="7">Zg-Y453</strain>
    </source>
</reference>
<dbReference type="InterPro" id="IPR003593">
    <property type="entry name" value="AAA+_ATPase"/>
</dbReference>
<keyword evidence="2 3" id="KW-0067">ATP-binding</keyword>
<feature type="compositionally biased region" description="Basic and acidic residues" evidence="4">
    <location>
        <begin position="1437"/>
        <end position="1447"/>
    </location>
</feature>
<protein>
    <submittedName>
        <fullName evidence="7">Cell division protein FtsK</fullName>
    </submittedName>
</protein>
<dbReference type="GO" id="GO:0051301">
    <property type="term" value="P:cell division"/>
    <property type="evidence" value="ECO:0007669"/>
    <property type="project" value="UniProtKB-KW"/>
</dbReference>
<evidence type="ECO:0000256" key="4">
    <source>
        <dbReference type="SAM" id="MobiDB-lite"/>
    </source>
</evidence>
<accession>A0A9X1MGD5</accession>
<dbReference type="InterPro" id="IPR050206">
    <property type="entry name" value="FtsK/SpoIIIE/SftA"/>
</dbReference>
<dbReference type="PROSITE" id="PS50901">
    <property type="entry name" value="FTSK"/>
    <property type="match status" value="1"/>
</dbReference>
<evidence type="ECO:0000256" key="2">
    <source>
        <dbReference type="ARBA" id="ARBA00022840"/>
    </source>
</evidence>
<keyword evidence="5" id="KW-1133">Transmembrane helix</keyword>
<keyword evidence="7" id="KW-0131">Cell cycle</keyword>
<evidence type="ECO:0000256" key="5">
    <source>
        <dbReference type="SAM" id="Phobius"/>
    </source>
</evidence>
<dbReference type="InterPro" id="IPR002543">
    <property type="entry name" value="FtsK_dom"/>
</dbReference>
<dbReference type="SUPFAM" id="SSF52540">
    <property type="entry name" value="P-loop containing nucleoside triphosphate hydrolases"/>
    <property type="match status" value="1"/>
</dbReference>
<dbReference type="PANTHER" id="PTHR22683">
    <property type="entry name" value="SPORULATION PROTEIN RELATED"/>
    <property type="match status" value="1"/>
</dbReference>
<sequence>MAARRNQAPGKPVTGVVLLAGAAVAGFGIYSGYPGLAAFWAALIVNAWMYPPAMFTGKKDVRGYPTPGSPGETASMNKYRFWEDLKFKLVMPSLDWLPGKKPLLSFIAAVWAGAAAYFLPVANPYTGDWGQWVNAAAAFITVAQLSASRRRTMVADDENPGARIDSLIALATTKTALTAGLGIGGLALGATVGTILSVFVPVLTAAAGLPSVPEPAIWLLSLTGGPLSLLSKPWITLALEHWRVVVEARDEWRPRWMMLKQDPEPRLIDRREVGPAIIDTFDAPASVGAMAYLAMEPKISPTVGTGSRMAIISVPNLDSNGQPMPGTTHPLRFDIVRWPSDQLPDITDPETPKEVVYELARSAIVWMADKQGFARPLLDDVHLLTVPPAPAAPAAEPDTEEDPDSQPEAAAPPAPAGRNAWAVTWLLPSGPPANYIRAQGLPDFAAAFNAPVLVDHRAMNSLGVLYAGALYDESTRWDPQSGLDKSSMEKLREEDEWDNRWIEVMKQGSNPPVMQYETKSKAQLSTGQTIHHMAFVTRQGMPPSEFRAFEPKLATVLQAAPFVAMTGFPGARKGERHAQAFSIYWSHETLPSRPDDLKPASGVRRGRSSDAPKWVLAGRVNEAFKVARLADRPEVDSVTCLTKPESYKHIWKIDLSLHGGVTLAELRAQANKIRQHWGSQWLRIAVSKDGSVSIVAGARPGGDGIIFATNHWEDMAAKLDWDQNFLDSGVSGIGGLLPVYQKKELLPKNPAVSSIEFDLTGTGLDFTNFTAARPKLESTSGNAYVEPRRIKDKPNAVRLMVCEVNPMPEKADYDWAHIEASKFIPFATGIEGEPVEYNFKVDPHLLIAGASGGGKSVLLQSLAYGALVRGYELYVADPTKGGADFKFAEPYAKAFTDSPFTAAAMMKGIYAEVLRRKNLNKTHAVGNYRDLPEDIRPKHICILLDEFTSLMGQDPVPVPSDDPEMDAEREMVLATNRAKTEVGVYAGKIAREARSAGVTLFLATQKLSAKMLDTIPGAGDLKVNLSRLLLGKATYGDKQSALRAPQDAPDLGDAIPPGRGLFETTAGPAMAIQAWYNPAEQKILAQKVAELIEPLTEAEMLNLEPFMPKMPEPFGEILPAAPETGGIVDLGEIEIELDDLDWDDMDLVDEDGDADGTETTAEPDTVPAPEAPPIPDVVEDEAAAMFLDIDGALAPMVHEPGMARIDVPYRGAIAYHPEVLARAALIPARQVWLSSWVSDAPKHLGHLLPRAVEAMESGSDDTGWWKIDAALAWLAANPLVRRVVWLDDELSEEDFVLGVSYRDIAADAFRAAGVKAMFTVPDPDTGLTVDMLEEAAAFLAAEESPLLELEAPAPAPGPVDEDPAGDDDWDFDADKAGKPETGDAAPEPAEINAVADWDPREPEPAPAPADEEEDDPFALPSRPVVRTYRADDDDPFADPRPRRRTPDPDEDSFA</sequence>
<proteinExistence type="predicted"/>
<comment type="caution">
    <text evidence="7">The sequence shown here is derived from an EMBL/GenBank/DDBJ whole genome shotgun (WGS) entry which is preliminary data.</text>
</comment>
<keyword evidence="8" id="KW-1185">Reference proteome</keyword>
<keyword evidence="5" id="KW-0472">Membrane</keyword>
<keyword evidence="7" id="KW-0132">Cell division</keyword>
<feature type="compositionally biased region" description="Basic and acidic residues" evidence="4">
    <location>
        <begin position="1372"/>
        <end position="1381"/>
    </location>
</feature>
<evidence type="ECO:0000256" key="1">
    <source>
        <dbReference type="ARBA" id="ARBA00022741"/>
    </source>
</evidence>
<dbReference type="GO" id="GO:0003677">
    <property type="term" value="F:DNA binding"/>
    <property type="evidence" value="ECO:0007669"/>
    <property type="project" value="InterPro"/>
</dbReference>
<dbReference type="InterPro" id="IPR027417">
    <property type="entry name" value="P-loop_NTPase"/>
</dbReference>
<feature type="binding site" evidence="3">
    <location>
        <begin position="849"/>
        <end position="856"/>
    </location>
    <ligand>
        <name>ATP</name>
        <dbReference type="ChEBI" id="CHEBI:30616"/>
    </ligand>
</feature>
<keyword evidence="5" id="KW-0812">Transmembrane</keyword>
<name>A0A9X1MGD5_9MICC</name>
<evidence type="ECO:0000313" key="8">
    <source>
        <dbReference type="Proteomes" id="UP001139158"/>
    </source>
</evidence>
<feature type="compositionally biased region" description="Acidic residues" evidence="4">
    <location>
        <begin position="1147"/>
        <end position="1156"/>
    </location>
</feature>
<evidence type="ECO:0000259" key="6">
    <source>
        <dbReference type="PROSITE" id="PS50901"/>
    </source>
</evidence>
<dbReference type="Pfam" id="PF01580">
    <property type="entry name" value="FtsK_SpoIIIE"/>
    <property type="match status" value="1"/>
</dbReference>